<keyword evidence="3" id="KW-1185">Reference proteome</keyword>
<accession>A0A7T8KKQ3</accession>
<gene>
    <name evidence="2" type="ORF">FKW44_002800</name>
</gene>
<dbReference type="EMBL" id="CP045891">
    <property type="protein sequence ID" value="QQP57717.1"/>
    <property type="molecule type" value="Genomic_DNA"/>
</dbReference>
<organism evidence="2 3">
    <name type="scientific">Caligus rogercresseyi</name>
    <name type="common">Sea louse</name>
    <dbReference type="NCBI Taxonomy" id="217165"/>
    <lineage>
        <taxon>Eukaryota</taxon>
        <taxon>Metazoa</taxon>
        <taxon>Ecdysozoa</taxon>
        <taxon>Arthropoda</taxon>
        <taxon>Crustacea</taxon>
        <taxon>Multicrustacea</taxon>
        <taxon>Hexanauplia</taxon>
        <taxon>Copepoda</taxon>
        <taxon>Siphonostomatoida</taxon>
        <taxon>Caligidae</taxon>
        <taxon>Caligus</taxon>
    </lineage>
</organism>
<reference evidence="3" key="1">
    <citation type="submission" date="2021-01" db="EMBL/GenBank/DDBJ databases">
        <title>Caligus Genome Assembly.</title>
        <authorList>
            <person name="Gallardo-Escarate C."/>
        </authorList>
    </citation>
    <scope>NUCLEOTIDE SEQUENCE [LARGE SCALE GENOMIC DNA]</scope>
</reference>
<evidence type="ECO:0000313" key="2">
    <source>
        <dbReference type="EMBL" id="QQP57717.1"/>
    </source>
</evidence>
<dbReference type="Proteomes" id="UP000595437">
    <property type="component" value="Chromosome 2"/>
</dbReference>
<evidence type="ECO:0000256" key="1">
    <source>
        <dbReference type="SAM" id="MobiDB-lite"/>
    </source>
</evidence>
<proteinExistence type="predicted"/>
<name>A0A7T8KKQ3_CALRO</name>
<sequence length="57" mass="6274">MWAHLCKEHPDDLARVEGGPSAKQPRLDSFLKPTGHKLTGSTKTGGHHPKLVKFVCK</sequence>
<feature type="non-terminal residue" evidence="2">
    <location>
        <position position="57"/>
    </location>
</feature>
<dbReference type="AlphaFoldDB" id="A0A7T8KKQ3"/>
<protein>
    <submittedName>
        <fullName evidence="2">Uncharacterized protein</fullName>
    </submittedName>
</protein>
<evidence type="ECO:0000313" key="3">
    <source>
        <dbReference type="Proteomes" id="UP000595437"/>
    </source>
</evidence>
<feature type="compositionally biased region" description="Basic and acidic residues" evidence="1">
    <location>
        <begin position="1"/>
        <end position="15"/>
    </location>
</feature>
<feature type="region of interest" description="Disordered" evidence="1">
    <location>
        <begin position="1"/>
        <end position="48"/>
    </location>
</feature>